<protein>
    <submittedName>
        <fullName evidence="2">Uncharacterized protein</fullName>
    </submittedName>
</protein>
<accession>A0A328CW47</accession>
<keyword evidence="3" id="KW-1185">Reference proteome</keyword>
<evidence type="ECO:0000313" key="2">
    <source>
        <dbReference type="EMBL" id="RAL37602.1"/>
    </source>
</evidence>
<reference evidence="2 3" key="1">
    <citation type="submission" date="2018-06" db="EMBL/GenBank/DDBJ databases">
        <title>The Genome of Cuscuta australis (Dodder) Provides Insight into the Evolution of Plant Parasitism.</title>
        <authorList>
            <person name="Liu H."/>
        </authorList>
    </citation>
    <scope>NUCLEOTIDE SEQUENCE [LARGE SCALE GENOMIC DNA]</scope>
    <source>
        <strain evidence="3">cv. Yunnan</strain>
        <tissue evidence="2">Vines</tissue>
    </source>
</reference>
<feature type="compositionally biased region" description="Acidic residues" evidence="1">
    <location>
        <begin position="22"/>
        <end position="32"/>
    </location>
</feature>
<feature type="region of interest" description="Disordered" evidence="1">
    <location>
        <begin position="1"/>
        <end position="44"/>
    </location>
</feature>
<evidence type="ECO:0000256" key="1">
    <source>
        <dbReference type="SAM" id="MobiDB-lite"/>
    </source>
</evidence>
<feature type="compositionally biased region" description="Basic and acidic residues" evidence="1">
    <location>
        <begin position="12"/>
        <end position="21"/>
    </location>
</feature>
<proteinExistence type="predicted"/>
<name>A0A328CW47_9ASTE</name>
<comment type="caution">
    <text evidence="2">The sequence shown here is derived from an EMBL/GenBank/DDBJ whole genome shotgun (WGS) entry which is preliminary data.</text>
</comment>
<dbReference type="AlphaFoldDB" id="A0A328CW47"/>
<gene>
    <name evidence="2" type="ORF">DM860_000296</name>
</gene>
<evidence type="ECO:0000313" key="3">
    <source>
        <dbReference type="Proteomes" id="UP000249390"/>
    </source>
</evidence>
<dbReference type="EMBL" id="NQVE01000215">
    <property type="protein sequence ID" value="RAL37602.1"/>
    <property type="molecule type" value="Genomic_DNA"/>
</dbReference>
<sequence length="82" mass="9364">MGQNTCAKGKRKREEIVKEEEKKDEDDREEQDVLSVHSPCKSLPSSLSKEQLEVELELKVLEALEIYHPAKLQGKSSSHFVL</sequence>
<organism evidence="2 3">
    <name type="scientific">Cuscuta australis</name>
    <dbReference type="NCBI Taxonomy" id="267555"/>
    <lineage>
        <taxon>Eukaryota</taxon>
        <taxon>Viridiplantae</taxon>
        <taxon>Streptophyta</taxon>
        <taxon>Embryophyta</taxon>
        <taxon>Tracheophyta</taxon>
        <taxon>Spermatophyta</taxon>
        <taxon>Magnoliopsida</taxon>
        <taxon>eudicotyledons</taxon>
        <taxon>Gunneridae</taxon>
        <taxon>Pentapetalae</taxon>
        <taxon>asterids</taxon>
        <taxon>lamiids</taxon>
        <taxon>Solanales</taxon>
        <taxon>Convolvulaceae</taxon>
        <taxon>Cuscuteae</taxon>
        <taxon>Cuscuta</taxon>
        <taxon>Cuscuta subgen. Grammica</taxon>
        <taxon>Cuscuta sect. Cleistogrammica</taxon>
    </lineage>
</organism>
<dbReference type="Proteomes" id="UP000249390">
    <property type="component" value="Unassembled WGS sequence"/>
</dbReference>